<name>A0A1M7UWT4_9BRAD</name>
<protein>
    <submittedName>
        <fullName evidence="2">Uncharacterized protein</fullName>
    </submittedName>
</protein>
<dbReference type="AlphaFoldDB" id="A0A1M7UWT4"/>
<feature type="region of interest" description="Disordered" evidence="1">
    <location>
        <begin position="30"/>
        <end position="65"/>
    </location>
</feature>
<organism evidence="2 3">
    <name type="scientific">Bradyrhizobium erythrophlei</name>
    <dbReference type="NCBI Taxonomy" id="1437360"/>
    <lineage>
        <taxon>Bacteria</taxon>
        <taxon>Pseudomonadati</taxon>
        <taxon>Pseudomonadota</taxon>
        <taxon>Alphaproteobacteria</taxon>
        <taxon>Hyphomicrobiales</taxon>
        <taxon>Nitrobacteraceae</taxon>
        <taxon>Bradyrhizobium</taxon>
    </lineage>
</organism>
<keyword evidence="3" id="KW-1185">Reference proteome</keyword>
<dbReference type="RefSeq" id="WP_072825299.1">
    <property type="nucleotide sequence ID" value="NZ_LT670849.1"/>
</dbReference>
<evidence type="ECO:0000256" key="1">
    <source>
        <dbReference type="SAM" id="MobiDB-lite"/>
    </source>
</evidence>
<evidence type="ECO:0000313" key="3">
    <source>
        <dbReference type="Proteomes" id="UP000184096"/>
    </source>
</evidence>
<reference evidence="3" key="1">
    <citation type="submission" date="2016-11" db="EMBL/GenBank/DDBJ databases">
        <authorList>
            <person name="Varghese N."/>
            <person name="Submissions S."/>
        </authorList>
    </citation>
    <scope>NUCLEOTIDE SEQUENCE [LARGE SCALE GENOMIC DNA]</scope>
    <source>
        <strain evidence="3">GAS401</strain>
    </source>
</reference>
<gene>
    <name evidence="2" type="ORF">SAMN05444170_7172</name>
</gene>
<accession>A0A1M7UWT4</accession>
<sequence>MTDYRQLSDPEISNRIAILRDNLRQLTEQAAAQSGAANEERLANRIEDQSTELEDLLKEQERRGK</sequence>
<feature type="compositionally biased region" description="Basic and acidic residues" evidence="1">
    <location>
        <begin position="38"/>
        <end position="48"/>
    </location>
</feature>
<evidence type="ECO:0000313" key="2">
    <source>
        <dbReference type="EMBL" id="SHN87429.1"/>
    </source>
</evidence>
<proteinExistence type="predicted"/>
<dbReference type="Proteomes" id="UP000184096">
    <property type="component" value="Chromosome I"/>
</dbReference>
<feature type="compositionally biased region" description="Basic and acidic residues" evidence="1">
    <location>
        <begin position="55"/>
        <end position="65"/>
    </location>
</feature>
<dbReference type="OrthoDB" id="8452991at2"/>
<dbReference type="EMBL" id="LT670849">
    <property type="protein sequence ID" value="SHN87429.1"/>
    <property type="molecule type" value="Genomic_DNA"/>
</dbReference>